<name>A0AAF0GJ07_9CAUD</name>
<dbReference type="Proteomes" id="UP001242841">
    <property type="component" value="Segment"/>
</dbReference>
<sequence length="64" mass="7017">MAFTAAKYHGICVVCSTMVVPGDMIGYDADGVTCEDCYERKPETAKPDKKPCPDCWTVHEGECL</sequence>
<protein>
    <submittedName>
        <fullName evidence="1">Uncharacterized protein</fullName>
    </submittedName>
</protein>
<organism evidence="1 2">
    <name type="scientific">Rhodococcus phage Trogglehumper</name>
    <dbReference type="NCBI Taxonomy" id="3038381"/>
    <lineage>
        <taxon>Viruses</taxon>
        <taxon>Duplodnaviria</taxon>
        <taxon>Heunggongvirae</taxon>
        <taxon>Uroviricota</taxon>
        <taxon>Caudoviricetes</taxon>
        <taxon>Caudoviricetes incertae sedis</taxon>
        <taxon>Trogglehumpervirus</taxon>
        <taxon>Trogglehumpervirus trogglehumper</taxon>
    </lineage>
</organism>
<evidence type="ECO:0000313" key="1">
    <source>
        <dbReference type="EMBL" id="WGH21890.1"/>
    </source>
</evidence>
<accession>A0AAF0GJ07</accession>
<gene>
    <name evidence="1" type="primary">5</name>
    <name evidence="1" type="ORF">SEA_TROGGLEHUMPER_5</name>
</gene>
<evidence type="ECO:0000313" key="2">
    <source>
        <dbReference type="Proteomes" id="UP001242841"/>
    </source>
</evidence>
<dbReference type="EMBL" id="OQ709222">
    <property type="protein sequence ID" value="WGH21890.1"/>
    <property type="molecule type" value="Genomic_DNA"/>
</dbReference>
<keyword evidence="2" id="KW-1185">Reference proteome</keyword>
<reference evidence="1" key="1">
    <citation type="submission" date="2023-03" db="EMBL/GenBank/DDBJ databases">
        <authorList>
            <person name="Aguilar E."/>
            <person name="Antigua R."/>
            <person name="Antonino C."/>
            <person name="Bisram R."/>
            <person name="Chen J."/>
            <person name="Davilmar B."/>
            <person name="Del R.K."/>
            <person name="Germosen J."/>
            <person name="Hernandez J."/>
            <person name="Kelloggs L."/>
            <person name="Lema C."/>
            <person name="Li J."/>
            <person name="Melendez A."/>
            <person name="Mohammed I."/>
            <person name="Ryan A."/>
            <person name="Singh S."/>
            <person name="Tariq H."/>
            <person name="Golebiewska U.P."/>
            <person name="Russell D.A."/>
            <person name="Jacobs-Sera D."/>
            <person name="Hatfull G.F."/>
        </authorList>
    </citation>
    <scope>NUCLEOTIDE SEQUENCE</scope>
</reference>
<proteinExistence type="predicted"/>